<proteinExistence type="predicted"/>
<dbReference type="EMBL" id="DMNG01000144">
    <property type="protein sequence ID" value="HAN24596.1"/>
    <property type="molecule type" value="Genomic_DNA"/>
</dbReference>
<dbReference type="Proteomes" id="UP000257479">
    <property type="component" value="Unassembled WGS sequence"/>
</dbReference>
<dbReference type="AlphaFoldDB" id="A0A3C1KEF1"/>
<reference evidence="1 2" key="1">
    <citation type="journal article" date="2018" name="Nat. Biotechnol.">
        <title>A standardized bacterial taxonomy based on genome phylogeny substantially revises the tree of life.</title>
        <authorList>
            <person name="Parks D.H."/>
            <person name="Chuvochina M."/>
            <person name="Waite D.W."/>
            <person name="Rinke C."/>
            <person name="Skarshewski A."/>
            <person name="Chaumeil P.A."/>
            <person name="Hugenholtz P."/>
        </authorList>
    </citation>
    <scope>NUCLEOTIDE SEQUENCE [LARGE SCALE GENOMIC DNA]</scope>
    <source>
        <strain evidence="1">UBA9152</strain>
    </source>
</reference>
<evidence type="ECO:0000313" key="2">
    <source>
        <dbReference type="Proteomes" id="UP000257479"/>
    </source>
</evidence>
<name>A0A3C1KEF1_9MICO</name>
<evidence type="ECO:0000313" key="1">
    <source>
        <dbReference type="EMBL" id="HAN24596.1"/>
    </source>
</evidence>
<organism evidence="1 2">
    <name type="scientific">Microbacterium ginsengisoli</name>
    <dbReference type="NCBI Taxonomy" id="400772"/>
    <lineage>
        <taxon>Bacteria</taxon>
        <taxon>Bacillati</taxon>
        <taxon>Actinomycetota</taxon>
        <taxon>Actinomycetes</taxon>
        <taxon>Micrococcales</taxon>
        <taxon>Microbacteriaceae</taxon>
        <taxon>Microbacterium</taxon>
    </lineage>
</organism>
<dbReference type="GO" id="GO:0000287">
    <property type="term" value="F:magnesium ion binding"/>
    <property type="evidence" value="ECO:0007669"/>
    <property type="project" value="UniProtKB-ARBA"/>
</dbReference>
<feature type="non-terminal residue" evidence="1">
    <location>
        <position position="146"/>
    </location>
</feature>
<feature type="non-terminal residue" evidence="1">
    <location>
        <position position="1"/>
    </location>
</feature>
<protein>
    <submittedName>
        <fullName evidence="1">MFS transporter</fullName>
    </submittedName>
</protein>
<comment type="caution">
    <text evidence="1">The sequence shown here is derived from an EMBL/GenBank/DDBJ whole genome shotgun (WGS) entry which is preliminary data.</text>
</comment>
<dbReference type="Gene3D" id="3.40.50.970">
    <property type="match status" value="1"/>
</dbReference>
<gene>
    <name evidence="1" type="ORF">DCP95_08495</name>
</gene>
<sequence length="146" mass="16008">FFHQNGPYPGSAFGYRTKDEEASWRERDPIALLGGRLRSLGIASDAELDAVRDQAVAAMVDAVAALVEDDPDNAGRRRIRPELWPDPAVVDTGIRGDESELADAAASDPIVFDGPWRDIRFVDAVAAVMDRRMSEDERIVVLGEDV</sequence>
<dbReference type="SUPFAM" id="SSF52518">
    <property type="entry name" value="Thiamin diphosphate-binding fold (THDP-binding)"/>
    <property type="match status" value="1"/>
</dbReference>
<accession>A0A3C1KEF1</accession>
<dbReference type="InterPro" id="IPR029061">
    <property type="entry name" value="THDP-binding"/>
</dbReference>